<dbReference type="Proteomes" id="UP000032946">
    <property type="component" value="Chromosome"/>
</dbReference>
<dbReference type="PANTHER" id="PTHR35724:SF1">
    <property type="entry name" value="PROTEIN CHLORORESPIRATORY REDUCTION 6, CHLOROPLASTIC"/>
    <property type="match status" value="1"/>
</dbReference>
<gene>
    <name evidence="1" type="ORF">ARTHRO_11643</name>
</gene>
<dbReference type="AlphaFoldDB" id="A0A9P1NXS5"/>
<dbReference type="Pfam" id="PF08847">
    <property type="entry name" value="Crr6"/>
    <property type="match status" value="1"/>
</dbReference>
<keyword evidence="2" id="KW-1185">Reference proteome</keyword>
<dbReference type="InterPro" id="IPR014946">
    <property type="entry name" value="CRR6"/>
</dbReference>
<name>A0A9P1NXS5_9CYAN</name>
<evidence type="ECO:0000313" key="1">
    <source>
        <dbReference type="EMBL" id="CDM93969.1"/>
    </source>
</evidence>
<dbReference type="RefSeq" id="WP_006620786.1">
    <property type="nucleotide sequence ID" value="NZ_FO818640.1"/>
</dbReference>
<sequence length="161" mass="18940">MTIRITLDSHCINHLDISPVDKVVEQLIQESQLRSAEPEISFEIDYPLDDQDPRELSEVPEVRLWFICLDSQYPWLPYALDWRSGELARYVAMLVPHQFHGREGIQYNPEALEIFLMQKIFVITRWLQEMGLPSRSRLQSMAQMLGYDLDEGLFDVIEQRS</sequence>
<protein>
    <recommendedName>
        <fullName evidence="3">CRR6 family NdhI maturation factor</fullName>
    </recommendedName>
</protein>
<dbReference type="EMBL" id="FO818640">
    <property type="protein sequence ID" value="CDM93969.1"/>
    <property type="molecule type" value="Genomic_DNA"/>
</dbReference>
<dbReference type="NCBIfam" id="NF038024">
    <property type="entry name" value="CRR6_slr1097"/>
    <property type="match status" value="1"/>
</dbReference>
<accession>A0A9P1NXS5</accession>
<reference evidence="1 2" key="1">
    <citation type="submission" date="2014-02" db="EMBL/GenBank/DDBJ databases">
        <authorList>
            <person name="Genoscope - CEA"/>
        </authorList>
    </citation>
    <scope>NUCLEOTIDE SEQUENCE [LARGE SCALE GENOMIC DNA]</scope>
    <source>
        <strain evidence="1 2">PCC 8005</strain>
    </source>
</reference>
<evidence type="ECO:0000313" key="2">
    <source>
        <dbReference type="Proteomes" id="UP000032946"/>
    </source>
</evidence>
<evidence type="ECO:0008006" key="3">
    <source>
        <dbReference type="Google" id="ProtNLM"/>
    </source>
</evidence>
<dbReference type="PANTHER" id="PTHR35724">
    <property type="entry name" value="PROTEIN CHLORORESPIRATORY REDUCTION 6, CHLOROPLASTIC"/>
    <property type="match status" value="1"/>
</dbReference>
<proteinExistence type="predicted"/>
<dbReference type="GO" id="GO:0010275">
    <property type="term" value="P:NAD(P)H dehydrogenase complex assembly"/>
    <property type="evidence" value="ECO:0007669"/>
    <property type="project" value="TreeGrafter"/>
</dbReference>
<organism evidence="1 2">
    <name type="scientific">Limnospira indica PCC 8005</name>
    <dbReference type="NCBI Taxonomy" id="376219"/>
    <lineage>
        <taxon>Bacteria</taxon>
        <taxon>Bacillati</taxon>
        <taxon>Cyanobacteriota</taxon>
        <taxon>Cyanophyceae</taxon>
        <taxon>Oscillatoriophycideae</taxon>
        <taxon>Oscillatoriales</taxon>
        <taxon>Sirenicapillariaceae</taxon>
        <taxon>Limnospira</taxon>
    </lineage>
</organism>